<dbReference type="Pfam" id="PF03073">
    <property type="entry name" value="TspO_MBR"/>
    <property type="match status" value="1"/>
</dbReference>
<keyword evidence="3 6" id="KW-0812">Transmembrane</keyword>
<reference evidence="7" key="1">
    <citation type="submission" date="2021-03" db="EMBL/GenBank/DDBJ databases">
        <authorList>
            <person name="Tagirdzhanova G."/>
        </authorList>
    </citation>
    <scope>NUCLEOTIDE SEQUENCE</scope>
</reference>
<evidence type="ECO:0000313" key="7">
    <source>
        <dbReference type="EMBL" id="CAF9922772.1"/>
    </source>
</evidence>
<dbReference type="CDD" id="cd15904">
    <property type="entry name" value="TSPO_MBR"/>
    <property type="match status" value="1"/>
</dbReference>
<evidence type="ECO:0000256" key="5">
    <source>
        <dbReference type="ARBA" id="ARBA00023136"/>
    </source>
</evidence>
<comment type="caution">
    <text evidence="7">The sequence shown here is derived from an EMBL/GenBank/DDBJ whole genome shotgun (WGS) entry which is preliminary data.</text>
</comment>
<dbReference type="GO" id="GO:0033013">
    <property type="term" value="P:tetrapyrrole metabolic process"/>
    <property type="evidence" value="ECO:0007669"/>
    <property type="project" value="UniProtKB-ARBA"/>
</dbReference>
<dbReference type="FunFam" id="1.20.1260.100:FF:000001">
    <property type="entry name" value="translocator protein 2"/>
    <property type="match status" value="1"/>
</dbReference>
<proteinExistence type="inferred from homology"/>
<organism evidence="7 8">
    <name type="scientific">Gomphillus americanus</name>
    <dbReference type="NCBI Taxonomy" id="1940652"/>
    <lineage>
        <taxon>Eukaryota</taxon>
        <taxon>Fungi</taxon>
        <taxon>Dikarya</taxon>
        <taxon>Ascomycota</taxon>
        <taxon>Pezizomycotina</taxon>
        <taxon>Lecanoromycetes</taxon>
        <taxon>OSLEUM clade</taxon>
        <taxon>Ostropomycetidae</taxon>
        <taxon>Ostropales</taxon>
        <taxon>Graphidaceae</taxon>
        <taxon>Gomphilloideae</taxon>
        <taxon>Gomphillus</taxon>
    </lineage>
</organism>
<dbReference type="PANTHER" id="PTHR10057:SF0">
    <property type="entry name" value="TRANSLOCATOR PROTEIN"/>
    <property type="match status" value="1"/>
</dbReference>
<dbReference type="GO" id="GO:0005741">
    <property type="term" value="C:mitochondrial outer membrane"/>
    <property type="evidence" value="ECO:0007669"/>
    <property type="project" value="TreeGrafter"/>
</dbReference>
<evidence type="ECO:0008006" key="9">
    <source>
        <dbReference type="Google" id="ProtNLM"/>
    </source>
</evidence>
<evidence type="ECO:0000256" key="3">
    <source>
        <dbReference type="ARBA" id="ARBA00022692"/>
    </source>
</evidence>
<name>A0A8H3FHC9_9LECA</name>
<evidence type="ECO:0000256" key="2">
    <source>
        <dbReference type="ARBA" id="ARBA00007524"/>
    </source>
</evidence>
<feature type="transmembrane region" description="Helical" evidence="6">
    <location>
        <begin position="163"/>
        <end position="183"/>
    </location>
</feature>
<keyword evidence="4 6" id="KW-1133">Transmembrane helix</keyword>
<dbReference type="OrthoDB" id="8841220at2759"/>
<feature type="transmembrane region" description="Helical" evidence="6">
    <location>
        <begin position="113"/>
        <end position="131"/>
    </location>
</feature>
<evidence type="ECO:0000256" key="6">
    <source>
        <dbReference type="SAM" id="Phobius"/>
    </source>
</evidence>
<keyword evidence="5 6" id="KW-0472">Membrane</keyword>
<accession>A0A8H3FHC9</accession>
<dbReference type="EMBL" id="CAJPDQ010000018">
    <property type="protein sequence ID" value="CAF9922772.1"/>
    <property type="molecule type" value="Genomic_DNA"/>
</dbReference>
<feature type="transmembrane region" description="Helical" evidence="6">
    <location>
        <begin position="73"/>
        <end position="93"/>
    </location>
</feature>
<sequence>MTAFIPALTLPSAVFATPAAAILLPVTVGAGIGYAIRRKSVKTKQDLVLMDTAKETQKRYMQLKQPPLRPPPWVFGPVWTILYGMMGYASYRAWHTGSLSLNPVTRDLAKQGATLYTIQLGLNFIWMPLFFGWKRPVAASLDIVTLTGVTSYLIYIWSQVDQLSSWCLYPYLGWLSFATYLCIATSHLNNWDLEEKEVPMPPEGKADSNKFVNEK</sequence>
<gene>
    <name evidence="7" type="ORF">GOMPHAMPRED_002669</name>
</gene>
<dbReference type="InterPro" id="IPR004307">
    <property type="entry name" value="TspO_MBR"/>
</dbReference>
<feature type="transmembrane region" description="Helical" evidence="6">
    <location>
        <begin position="138"/>
        <end position="157"/>
    </location>
</feature>
<feature type="transmembrane region" description="Helical" evidence="6">
    <location>
        <begin position="12"/>
        <end position="36"/>
    </location>
</feature>
<comment type="similarity">
    <text evidence="2">Belongs to the TspO/BZRP family.</text>
</comment>
<evidence type="ECO:0000256" key="1">
    <source>
        <dbReference type="ARBA" id="ARBA00004141"/>
    </source>
</evidence>
<dbReference type="Proteomes" id="UP000664169">
    <property type="component" value="Unassembled WGS sequence"/>
</dbReference>
<comment type="subcellular location">
    <subcellularLocation>
        <location evidence="1">Membrane</location>
        <topology evidence="1">Multi-pass membrane protein</topology>
    </subcellularLocation>
</comment>
<dbReference type="Gene3D" id="1.20.1260.100">
    <property type="entry name" value="TspO/MBR protein"/>
    <property type="match status" value="1"/>
</dbReference>
<protein>
    <recommendedName>
        <fullName evidence="9">Translocator protein</fullName>
    </recommendedName>
</protein>
<dbReference type="AlphaFoldDB" id="A0A8H3FHC9"/>
<dbReference type="PANTHER" id="PTHR10057">
    <property type="entry name" value="PERIPHERAL-TYPE BENZODIAZEPINE RECEPTOR"/>
    <property type="match status" value="1"/>
</dbReference>
<dbReference type="InterPro" id="IPR038330">
    <property type="entry name" value="TspO/MBR-related_sf"/>
</dbReference>
<evidence type="ECO:0000256" key="4">
    <source>
        <dbReference type="ARBA" id="ARBA00022989"/>
    </source>
</evidence>
<evidence type="ECO:0000313" key="8">
    <source>
        <dbReference type="Proteomes" id="UP000664169"/>
    </source>
</evidence>
<keyword evidence="8" id="KW-1185">Reference proteome</keyword>